<protein>
    <submittedName>
        <fullName evidence="1">Uncharacterized protein</fullName>
    </submittedName>
</protein>
<comment type="caution">
    <text evidence="1">The sequence shown here is derived from an EMBL/GenBank/DDBJ whole genome shotgun (WGS) entry which is preliminary data.</text>
</comment>
<proteinExistence type="predicted"/>
<gene>
    <name evidence="1" type="ORF">DXA38_22515</name>
</gene>
<name>A0A3E2VBK0_CLOIN</name>
<evidence type="ECO:0000313" key="1">
    <source>
        <dbReference type="EMBL" id="RGC07882.1"/>
    </source>
</evidence>
<reference evidence="1 2" key="1">
    <citation type="submission" date="2018-08" db="EMBL/GenBank/DDBJ databases">
        <title>A genome reference for cultivated species of the human gut microbiota.</title>
        <authorList>
            <person name="Zou Y."/>
            <person name="Xue W."/>
            <person name="Luo G."/>
        </authorList>
    </citation>
    <scope>NUCLEOTIDE SEQUENCE [LARGE SCALE GENOMIC DNA]</scope>
    <source>
        <strain evidence="1 2">OF01-2LB</strain>
    </source>
</reference>
<sequence length="65" mass="7566">MSEYEHALPFIVSNFSVKKTGDFFFVKKRNEIEEQRRQAVRLSCMPITQTMGNNVSLVPDNMQNL</sequence>
<dbReference type="AlphaFoldDB" id="A0A3E2VBK0"/>
<accession>A0A3E2VBK0</accession>
<dbReference type="Proteomes" id="UP000260025">
    <property type="component" value="Unassembled WGS sequence"/>
</dbReference>
<organism evidence="1 2">
    <name type="scientific">Clostridium innocuum</name>
    <dbReference type="NCBI Taxonomy" id="1522"/>
    <lineage>
        <taxon>Bacteria</taxon>
        <taxon>Bacillati</taxon>
        <taxon>Bacillota</taxon>
        <taxon>Clostridia</taxon>
        <taxon>Eubacteriales</taxon>
        <taxon>Clostridiaceae</taxon>
        <taxon>Clostridium</taxon>
    </lineage>
</organism>
<dbReference type="EMBL" id="QVEV01000094">
    <property type="protein sequence ID" value="RGC07882.1"/>
    <property type="molecule type" value="Genomic_DNA"/>
</dbReference>
<evidence type="ECO:0000313" key="2">
    <source>
        <dbReference type="Proteomes" id="UP000260025"/>
    </source>
</evidence>